<dbReference type="AlphaFoldDB" id="A0A5B9QQN2"/>
<keyword evidence="3" id="KW-1185">Reference proteome</keyword>
<proteinExistence type="predicted"/>
<dbReference type="Gene3D" id="1.10.238.10">
    <property type="entry name" value="EF-hand"/>
    <property type="match status" value="1"/>
</dbReference>
<dbReference type="EMBL" id="CP042913">
    <property type="protein sequence ID" value="QEG36273.1"/>
    <property type="molecule type" value="Genomic_DNA"/>
</dbReference>
<name>A0A5B9QQN2_9BACT</name>
<evidence type="ECO:0000313" key="2">
    <source>
        <dbReference type="EMBL" id="QEG36273.1"/>
    </source>
</evidence>
<evidence type="ECO:0000313" key="3">
    <source>
        <dbReference type="Proteomes" id="UP000323917"/>
    </source>
</evidence>
<evidence type="ECO:0000259" key="1">
    <source>
        <dbReference type="PROSITE" id="PS50222"/>
    </source>
</evidence>
<accession>A0A5B9QQN2</accession>
<gene>
    <name evidence="2" type="ORF">Pr1d_35850</name>
</gene>
<reference evidence="2 3" key="1">
    <citation type="submission" date="2019-08" db="EMBL/GenBank/DDBJ databases">
        <title>Deep-cultivation of Planctomycetes and their phenomic and genomic characterization uncovers novel biology.</title>
        <authorList>
            <person name="Wiegand S."/>
            <person name="Jogler M."/>
            <person name="Boedeker C."/>
            <person name="Pinto D."/>
            <person name="Vollmers J."/>
            <person name="Rivas-Marin E."/>
            <person name="Kohn T."/>
            <person name="Peeters S.H."/>
            <person name="Heuer A."/>
            <person name="Rast P."/>
            <person name="Oberbeckmann S."/>
            <person name="Bunk B."/>
            <person name="Jeske O."/>
            <person name="Meyerdierks A."/>
            <person name="Storesund J.E."/>
            <person name="Kallscheuer N."/>
            <person name="Luecker S."/>
            <person name="Lage O.M."/>
            <person name="Pohl T."/>
            <person name="Merkel B.J."/>
            <person name="Hornburger P."/>
            <person name="Mueller R.-W."/>
            <person name="Bruemmer F."/>
            <person name="Labrenz M."/>
            <person name="Spormann A.M."/>
            <person name="Op den Camp H."/>
            <person name="Overmann J."/>
            <person name="Amann R."/>
            <person name="Jetten M.S.M."/>
            <person name="Mascher T."/>
            <person name="Medema M.H."/>
            <person name="Devos D.P."/>
            <person name="Kaster A.-K."/>
            <person name="Ovreas L."/>
            <person name="Rohde M."/>
            <person name="Galperin M.Y."/>
            <person name="Jogler C."/>
        </authorList>
    </citation>
    <scope>NUCLEOTIDE SEQUENCE [LARGE SCALE GENOMIC DNA]</scope>
    <source>
        <strain evidence="2 3">Pr1d</strain>
    </source>
</reference>
<sequence>MIIKFKSVCHARLESVGKVVVSPLSLAKLENVFLLSFLVWPGCSGSYSERVAAPTWDPVSMANKAISEFDKNGDSKLSEEELSSAPGLKYCSKQLDSEGDGDGSLNSEEIASRISQYVKMRVGLTPFDCKILLNKRPLVGAKVRLIPESFLVEALDSLEGTSNEGGLVQFTPEDINMSVVPPGMYRVEVTSSELEIPEEYNVKTTLGVEVSSIPDSYHEGQVTFFLKR</sequence>
<dbReference type="GO" id="GO:0005509">
    <property type="term" value="F:calcium ion binding"/>
    <property type="evidence" value="ECO:0007669"/>
    <property type="project" value="InterPro"/>
</dbReference>
<dbReference type="Proteomes" id="UP000323917">
    <property type="component" value="Chromosome"/>
</dbReference>
<feature type="domain" description="EF-hand" evidence="1">
    <location>
        <begin position="57"/>
        <end position="92"/>
    </location>
</feature>
<organism evidence="2 3">
    <name type="scientific">Bythopirellula goksoeyrii</name>
    <dbReference type="NCBI Taxonomy" id="1400387"/>
    <lineage>
        <taxon>Bacteria</taxon>
        <taxon>Pseudomonadati</taxon>
        <taxon>Planctomycetota</taxon>
        <taxon>Planctomycetia</taxon>
        <taxon>Pirellulales</taxon>
        <taxon>Lacipirellulaceae</taxon>
        <taxon>Bythopirellula</taxon>
    </lineage>
</organism>
<protein>
    <recommendedName>
        <fullName evidence="1">EF-hand domain-containing protein</fullName>
    </recommendedName>
</protein>
<dbReference type="KEGG" id="bgok:Pr1d_35850"/>
<dbReference type="InterPro" id="IPR002048">
    <property type="entry name" value="EF_hand_dom"/>
</dbReference>
<dbReference type="PROSITE" id="PS50222">
    <property type="entry name" value="EF_HAND_2"/>
    <property type="match status" value="1"/>
</dbReference>